<dbReference type="Pfam" id="PF00480">
    <property type="entry name" value="ROK"/>
    <property type="match status" value="1"/>
</dbReference>
<dbReference type="GO" id="GO:0006355">
    <property type="term" value="P:regulation of DNA-templated transcription"/>
    <property type="evidence" value="ECO:0007669"/>
    <property type="project" value="InterPro"/>
</dbReference>
<dbReference type="InterPro" id="IPR000600">
    <property type="entry name" value="ROK"/>
</dbReference>
<dbReference type="PANTHER" id="PTHR18964">
    <property type="entry name" value="ROK (REPRESSOR, ORF, KINASE) FAMILY"/>
    <property type="match status" value="1"/>
</dbReference>
<evidence type="ECO:0000259" key="2">
    <source>
        <dbReference type="Pfam" id="PF09339"/>
    </source>
</evidence>
<organism evidence="3 4">
    <name type="scientific">Aeromicrobium senzhongii</name>
    <dbReference type="NCBI Taxonomy" id="2663859"/>
    <lineage>
        <taxon>Bacteria</taxon>
        <taxon>Bacillati</taxon>
        <taxon>Actinomycetota</taxon>
        <taxon>Actinomycetes</taxon>
        <taxon>Propionibacteriales</taxon>
        <taxon>Nocardioidaceae</taxon>
        <taxon>Aeromicrobium</taxon>
    </lineage>
</organism>
<dbReference type="SUPFAM" id="SSF46785">
    <property type="entry name" value="Winged helix' DNA-binding domain"/>
    <property type="match status" value="1"/>
</dbReference>
<dbReference type="InterPro" id="IPR043129">
    <property type="entry name" value="ATPase_NBD"/>
</dbReference>
<dbReference type="PANTHER" id="PTHR18964:SF173">
    <property type="entry name" value="GLUCOKINASE"/>
    <property type="match status" value="1"/>
</dbReference>
<feature type="domain" description="HTH iclR-type" evidence="2">
    <location>
        <begin position="6"/>
        <end position="49"/>
    </location>
</feature>
<evidence type="ECO:0000256" key="1">
    <source>
        <dbReference type="ARBA" id="ARBA00006479"/>
    </source>
</evidence>
<evidence type="ECO:0000313" key="3">
    <source>
        <dbReference type="EMBL" id="MBC9226238.1"/>
    </source>
</evidence>
<dbReference type="InterPro" id="IPR036388">
    <property type="entry name" value="WH-like_DNA-bd_sf"/>
</dbReference>
<comment type="caution">
    <text evidence="3">The sequence shown here is derived from an EMBL/GenBank/DDBJ whole genome shotgun (WGS) entry which is preliminary data.</text>
</comment>
<dbReference type="CDD" id="cd00090">
    <property type="entry name" value="HTH_ARSR"/>
    <property type="match status" value="1"/>
</dbReference>
<dbReference type="Gene3D" id="3.30.420.40">
    <property type="match status" value="2"/>
</dbReference>
<dbReference type="PROSITE" id="PS01125">
    <property type="entry name" value="ROK"/>
    <property type="match status" value="1"/>
</dbReference>
<dbReference type="Gene3D" id="1.10.10.10">
    <property type="entry name" value="Winged helix-like DNA-binding domain superfamily/Winged helix DNA-binding domain"/>
    <property type="match status" value="1"/>
</dbReference>
<sequence>MSGHGEVLALFRRHGPLTRAQVVELSGLSRATATHRLDALVQAGLIRTEAADRSTGGRPASVFDLAENRGSLLVADIGSSHARYGLADLSGRVLTALDDDIVIDDGPDAVLSRVIAAFDSLATDDVPPVLGVAIGVPGPVDHRTGRLVSPPTMSGWDGYDVAARIAQHVSAPVVVDKDANLVALGVHRALRSDSVPGADDLLVVKVGMGIGAGIISRGSVLHGARGGAGDLGHIPHDDGPKCRCDQRGCAEASAGAWAIAAHLRDLGHPVHTSADVVALAKNGDRDAISSLRAAGRRIGDAVVEAVGVLNPAMVVVGGDLAEAGDLLVDGVRERVFERSHPLATTDLSVIASPLGADAGLLGAAQMAADAALSPDRVDALVGC</sequence>
<dbReference type="InterPro" id="IPR011991">
    <property type="entry name" value="ArsR-like_HTH"/>
</dbReference>
<gene>
    <name evidence="3" type="ORF">IBG24_07920</name>
</gene>
<evidence type="ECO:0000313" key="4">
    <source>
        <dbReference type="Proteomes" id="UP000620591"/>
    </source>
</evidence>
<name>A0A8I0K0W0_9ACTN</name>
<dbReference type="InterPro" id="IPR049874">
    <property type="entry name" value="ROK_cs"/>
</dbReference>
<dbReference type="InterPro" id="IPR036390">
    <property type="entry name" value="WH_DNA-bd_sf"/>
</dbReference>
<dbReference type="InterPro" id="IPR005471">
    <property type="entry name" value="Tscrpt_reg_IclR_N"/>
</dbReference>
<dbReference type="AlphaFoldDB" id="A0A8I0K0W0"/>
<dbReference type="RefSeq" id="WP_187769179.1">
    <property type="nucleotide sequence ID" value="NZ_JACTVM010000002.1"/>
</dbReference>
<dbReference type="EMBL" id="JACTVM010000002">
    <property type="protein sequence ID" value="MBC9226238.1"/>
    <property type="molecule type" value="Genomic_DNA"/>
</dbReference>
<dbReference type="SUPFAM" id="SSF53067">
    <property type="entry name" value="Actin-like ATPase domain"/>
    <property type="match status" value="1"/>
</dbReference>
<reference evidence="3" key="1">
    <citation type="submission" date="2020-09" db="EMBL/GenBank/DDBJ databases">
        <title>Novel species in genus Aeromicrobium.</title>
        <authorList>
            <person name="Zhang G."/>
        </authorList>
    </citation>
    <scope>NUCLEOTIDE SEQUENCE</scope>
    <source>
        <strain evidence="3">Zg-636</strain>
    </source>
</reference>
<dbReference type="GO" id="GO:0003677">
    <property type="term" value="F:DNA binding"/>
    <property type="evidence" value="ECO:0007669"/>
    <property type="project" value="InterPro"/>
</dbReference>
<accession>A0A8I0K0W0</accession>
<proteinExistence type="inferred from homology"/>
<protein>
    <submittedName>
        <fullName evidence="3">ROK family transcriptional regulator</fullName>
    </submittedName>
</protein>
<comment type="similarity">
    <text evidence="1">Belongs to the ROK (NagC/XylR) family.</text>
</comment>
<dbReference type="Pfam" id="PF09339">
    <property type="entry name" value="HTH_IclR"/>
    <property type="match status" value="1"/>
</dbReference>
<dbReference type="Proteomes" id="UP000620591">
    <property type="component" value="Unassembled WGS sequence"/>
</dbReference>